<protein>
    <submittedName>
        <fullName evidence="1">Uncharacterized protein</fullName>
    </submittedName>
</protein>
<sequence>MNLSNEQFEVQQMKLELKSMKKQPVLAVEYSDMIRNTNVGWMDIFDLSPPAATIHNGVAPVIRIII</sequence>
<evidence type="ECO:0000313" key="1">
    <source>
        <dbReference type="EMBL" id="KAK9012371.1"/>
    </source>
</evidence>
<gene>
    <name evidence="1" type="ORF">V6N11_040427</name>
</gene>
<name>A0ABR2RHH1_9ROSI</name>
<accession>A0ABR2RHH1</accession>
<dbReference type="Proteomes" id="UP001396334">
    <property type="component" value="Unassembled WGS sequence"/>
</dbReference>
<dbReference type="EMBL" id="JBBPBN010000022">
    <property type="protein sequence ID" value="KAK9012371.1"/>
    <property type="molecule type" value="Genomic_DNA"/>
</dbReference>
<evidence type="ECO:0000313" key="2">
    <source>
        <dbReference type="Proteomes" id="UP001396334"/>
    </source>
</evidence>
<proteinExistence type="predicted"/>
<reference evidence="1 2" key="1">
    <citation type="journal article" date="2024" name="G3 (Bethesda)">
        <title>Genome assembly of Hibiscus sabdariffa L. provides insights into metabolisms of medicinal natural products.</title>
        <authorList>
            <person name="Kim T."/>
        </authorList>
    </citation>
    <scope>NUCLEOTIDE SEQUENCE [LARGE SCALE GENOMIC DNA]</scope>
    <source>
        <strain evidence="1">TK-2024</strain>
        <tissue evidence="1">Old leaves</tissue>
    </source>
</reference>
<organism evidence="1 2">
    <name type="scientific">Hibiscus sabdariffa</name>
    <name type="common">roselle</name>
    <dbReference type="NCBI Taxonomy" id="183260"/>
    <lineage>
        <taxon>Eukaryota</taxon>
        <taxon>Viridiplantae</taxon>
        <taxon>Streptophyta</taxon>
        <taxon>Embryophyta</taxon>
        <taxon>Tracheophyta</taxon>
        <taxon>Spermatophyta</taxon>
        <taxon>Magnoliopsida</taxon>
        <taxon>eudicotyledons</taxon>
        <taxon>Gunneridae</taxon>
        <taxon>Pentapetalae</taxon>
        <taxon>rosids</taxon>
        <taxon>malvids</taxon>
        <taxon>Malvales</taxon>
        <taxon>Malvaceae</taxon>
        <taxon>Malvoideae</taxon>
        <taxon>Hibiscus</taxon>
    </lineage>
</organism>
<keyword evidence="2" id="KW-1185">Reference proteome</keyword>
<comment type="caution">
    <text evidence="1">The sequence shown here is derived from an EMBL/GenBank/DDBJ whole genome shotgun (WGS) entry which is preliminary data.</text>
</comment>